<name>A0AAV3T6V7_9EURY</name>
<dbReference type="PROSITE" id="PS51318">
    <property type="entry name" value="TAT"/>
    <property type="match status" value="1"/>
</dbReference>
<evidence type="ECO:0000313" key="1">
    <source>
        <dbReference type="EMBL" id="GAA0664817.1"/>
    </source>
</evidence>
<dbReference type="RefSeq" id="WP_343772503.1">
    <property type="nucleotide sequence ID" value="NZ_BAAADV010000001.1"/>
</dbReference>
<dbReference type="EMBL" id="BAAADV010000001">
    <property type="protein sequence ID" value="GAA0664817.1"/>
    <property type="molecule type" value="Genomic_DNA"/>
</dbReference>
<evidence type="ECO:0000313" key="2">
    <source>
        <dbReference type="Proteomes" id="UP001500420"/>
    </source>
</evidence>
<protein>
    <recommendedName>
        <fullName evidence="3">Right handed beta helix region</fullName>
    </recommendedName>
</protein>
<gene>
    <name evidence="1" type="ORF">GCM10009020_07200</name>
</gene>
<dbReference type="InterPro" id="IPR006311">
    <property type="entry name" value="TAT_signal"/>
</dbReference>
<dbReference type="Proteomes" id="UP001500420">
    <property type="component" value="Unassembled WGS sequence"/>
</dbReference>
<organism evidence="1 2">
    <name type="scientific">Natronoarchaeum mannanilyticum</name>
    <dbReference type="NCBI Taxonomy" id="926360"/>
    <lineage>
        <taxon>Archaea</taxon>
        <taxon>Methanobacteriati</taxon>
        <taxon>Methanobacteriota</taxon>
        <taxon>Stenosarchaea group</taxon>
        <taxon>Halobacteria</taxon>
        <taxon>Halobacteriales</taxon>
        <taxon>Natronoarchaeaceae</taxon>
    </lineage>
</organism>
<dbReference type="AlphaFoldDB" id="A0AAV3T6V7"/>
<sequence length="369" mass="39176">MAERQTDDTATMSKLNRRTFAKFAGAAGLAAGTTGLLGGSAAAQTQTVDLGEEGLQDGDAIDDYLAEHFQSGTEVHVPAGSYEWSGEGLDGDYENAALIGDGEPGAVELNYPEGEHRYNAIRAQAGEVRLENLQIRGATGGEEAKLRAEAPAEDATMVLDKIWLPDGVVDGADGVGIYVGAEHAGTIRVVDCWVQDFSDNGLYASGPGGDYDDAQNGRVVVEGGLFRNNNISNVRIGTDDSVVRNVAMVHDAESPPNDGQINQRNLRIRQAGENMVVDSCDIYHSIDHSQPIDLSEEFSGGEAVIKNTRILTNSDSQVANEHDGDYLLDTIHLTGDGNHEIAVETENIVEGEQAQEATPAARAPVGNRS</sequence>
<evidence type="ECO:0008006" key="3">
    <source>
        <dbReference type="Google" id="ProtNLM"/>
    </source>
</evidence>
<dbReference type="SUPFAM" id="SSF51126">
    <property type="entry name" value="Pectin lyase-like"/>
    <property type="match status" value="1"/>
</dbReference>
<comment type="caution">
    <text evidence="1">The sequence shown here is derived from an EMBL/GenBank/DDBJ whole genome shotgun (WGS) entry which is preliminary data.</text>
</comment>
<dbReference type="InterPro" id="IPR011050">
    <property type="entry name" value="Pectin_lyase_fold/virulence"/>
</dbReference>
<accession>A0AAV3T6V7</accession>
<proteinExistence type="predicted"/>
<reference evidence="1 2" key="1">
    <citation type="journal article" date="2019" name="Int. J. Syst. Evol. Microbiol.">
        <title>The Global Catalogue of Microorganisms (GCM) 10K type strain sequencing project: providing services to taxonomists for standard genome sequencing and annotation.</title>
        <authorList>
            <consortium name="The Broad Institute Genomics Platform"/>
            <consortium name="The Broad Institute Genome Sequencing Center for Infectious Disease"/>
            <person name="Wu L."/>
            <person name="Ma J."/>
        </authorList>
    </citation>
    <scope>NUCLEOTIDE SEQUENCE [LARGE SCALE GENOMIC DNA]</scope>
    <source>
        <strain evidence="1 2">JCM 16328</strain>
    </source>
</reference>
<keyword evidence="2" id="KW-1185">Reference proteome</keyword>